<comment type="cofactor">
    <cofactor evidence="8">
        <name>Zn(2+)</name>
        <dbReference type="ChEBI" id="CHEBI:29105"/>
    </cofactor>
    <text evidence="8">Binds 1 Zn(2+) ion per subunit.</text>
</comment>
<dbReference type="GO" id="GO:0006351">
    <property type="term" value="P:DNA-templated transcription"/>
    <property type="evidence" value="ECO:0007669"/>
    <property type="project" value="UniProtKB-UniRule"/>
</dbReference>
<dbReference type="GO" id="GO:0003677">
    <property type="term" value="F:DNA binding"/>
    <property type="evidence" value="ECO:0007669"/>
    <property type="project" value="UniProtKB-UniRule"/>
</dbReference>
<evidence type="ECO:0000256" key="8">
    <source>
        <dbReference type="HAMAP-Rule" id="MF_01324"/>
    </source>
</evidence>
<evidence type="ECO:0000256" key="1">
    <source>
        <dbReference type="ARBA" id="ARBA00022478"/>
    </source>
</evidence>
<dbReference type="RefSeq" id="YP_009184546.1">
    <property type="nucleotide sequence ID" value="NC_028578.1"/>
</dbReference>
<dbReference type="Gene3D" id="1.10.150.390">
    <property type="match status" value="1"/>
</dbReference>
<dbReference type="Pfam" id="PF04998">
    <property type="entry name" value="RNA_pol_Rpb1_5"/>
    <property type="match status" value="2"/>
</dbReference>
<keyword evidence="12" id="KW-0150">Chloroplast</keyword>
<evidence type="ECO:0000256" key="7">
    <source>
        <dbReference type="ARBA" id="ARBA00023163"/>
    </source>
</evidence>
<dbReference type="CDD" id="cd02655">
    <property type="entry name" value="RNAP_beta'_C"/>
    <property type="match status" value="1"/>
</dbReference>
<comment type="subunit">
    <text evidence="8">In plastids the minimal PEP RNA polymerase catalytic core is composed of four subunits: alpha, beta, beta', and beta''. When a (nuclear-encoded) sigma factor is associated with the core the holoenzyme is formed, which can initiate transcription.</text>
</comment>
<dbReference type="PANTHER" id="PTHR19376">
    <property type="entry name" value="DNA-DIRECTED RNA POLYMERASE"/>
    <property type="match status" value="1"/>
</dbReference>
<name>A0A0S2LNG6_TRETR</name>
<evidence type="ECO:0000259" key="11">
    <source>
        <dbReference type="Pfam" id="PF05000"/>
    </source>
</evidence>
<dbReference type="GO" id="GO:0003899">
    <property type="term" value="F:DNA-directed RNA polymerase activity"/>
    <property type="evidence" value="ECO:0007669"/>
    <property type="project" value="UniProtKB-UniRule"/>
</dbReference>
<evidence type="ECO:0000313" key="12">
    <source>
        <dbReference type="EMBL" id="ALO62664.1"/>
    </source>
</evidence>
<comment type="catalytic activity">
    <reaction evidence="8">
        <text>RNA(n) + a ribonucleoside 5'-triphosphate = RNA(n+1) + diphosphate</text>
        <dbReference type="Rhea" id="RHEA:21248"/>
        <dbReference type="Rhea" id="RHEA-COMP:14527"/>
        <dbReference type="Rhea" id="RHEA-COMP:17342"/>
        <dbReference type="ChEBI" id="CHEBI:33019"/>
        <dbReference type="ChEBI" id="CHEBI:61557"/>
        <dbReference type="ChEBI" id="CHEBI:140395"/>
        <dbReference type="EC" id="2.7.7.6"/>
    </reaction>
</comment>
<dbReference type="InterPro" id="IPR007081">
    <property type="entry name" value="RNA_pol_Rpb1_5"/>
</dbReference>
<proteinExistence type="inferred from homology"/>
<keyword evidence="3 8" id="KW-0808">Transferase</keyword>
<feature type="binding site" evidence="8">
    <location>
        <position position="362"/>
    </location>
    <ligand>
        <name>Zn(2+)</name>
        <dbReference type="ChEBI" id="CHEBI:29105"/>
    </ligand>
</feature>
<dbReference type="InterPro" id="IPR045867">
    <property type="entry name" value="DNA-dir_RpoC_beta_prime"/>
</dbReference>
<feature type="binding site" evidence="8">
    <location>
        <position position="369"/>
    </location>
    <ligand>
        <name>Zn(2+)</name>
        <dbReference type="ChEBI" id="CHEBI:29105"/>
    </ligand>
</feature>
<dbReference type="SUPFAM" id="SSF64484">
    <property type="entry name" value="beta and beta-prime subunits of DNA dependent RNA-polymerase"/>
    <property type="match status" value="1"/>
</dbReference>
<feature type="domain" description="RNA polymerase Rpb1" evidence="10">
    <location>
        <begin position="243"/>
        <end position="557"/>
    </location>
</feature>
<reference evidence="12" key="1">
    <citation type="journal article" date="2015" name="BMC Evol. Biol.">
        <title>Chloroplast phylogenomic analysis of chlorophyte green algae identifies a novel lineage sister to the Sphaeropleales (Chlorophyceae).</title>
        <authorList>
            <person name="Lemieux C."/>
            <person name="Vincent A.T."/>
            <person name="Labarre A."/>
            <person name="Otis C."/>
            <person name="Turmel M."/>
        </authorList>
    </citation>
    <scope>NUCLEOTIDE SEQUENCE</scope>
</reference>
<protein>
    <recommendedName>
        <fullName evidence="8">DNA-directed RNA polymerase subunit beta''</fullName>
        <ecNumber evidence="8">2.7.7.6</ecNumber>
    </recommendedName>
    <alternativeName>
        <fullName evidence="8">PEP</fullName>
    </alternativeName>
    <alternativeName>
        <fullName evidence="8">Plastid-encoded RNA polymerase subunit beta''</fullName>
        <shortName evidence="8">RNA polymerase subunit beta''</shortName>
    </alternativeName>
</protein>
<keyword evidence="7 8" id="KW-0804">Transcription</keyword>
<comment type="function">
    <text evidence="8">DNA-dependent RNA polymerase catalyzes the transcription of DNA into RNA using the four ribonucleoside triphosphates as substrates.</text>
</comment>
<dbReference type="EC" id="2.7.7.6" evidence="8"/>
<dbReference type="Pfam" id="PF05000">
    <property type="entry name" value="RNA_pol_Rpb1_4"/>
    <property type="match status" value="1"/>
</dbReference>
<evidence type="ECO:0000256" key="4">
    <source>
        <dbReference type="ARBA" id="ARBA00022695"/>
    </source>
</evidence>
<dbReference type="Gene3D" id="1.10.132.30">
    <property type="match status" value="1"/>
</dbReference>
<dbReference type="InterPro" id="IPR007066">
    <property type="entry name" value="RNA_pol_Rpb1_3"/>
</dbReference>
<feature type="domain" description="RNA polymerase Rpb1" evidence="11">
    <location>
        <begin position="162"/>
        <end position="234"/>
    </location>
</feature>
<evidence type="ECO:0000256" key="6">
    <source>
        <dbReference type="ARBA" id="ARBA00022833"/>
    </source>
</evidence>
<keyword evidence="5 8" id="KW-0479">Metal-binding</keyword>
<keyword evidence="6 8" id="KW-0862">Zinc</keyword>
<dbReference type="InterPro" id="IPR042102">
    <property type="entry name" value="RNA_pol_Rpb1_3_sf"/>
</dbReference>
<dbReference type="PANTHER" id="PTHR19376:SF68">
    <property type="entry name" value="DNA-DIRECTED RNA POLYMERASE SUBUNIT BETA"/>
    <property type="match status" value="1"/>
</dbReference>
<comment type="similarity">
    <text evidence="8">Belongs to the RNA polymerase beta' chain family. RpoC2 subfamily.</text>
</comment>
<gene>
    <name evidence="8 12" type="primary">rpoC2</name>
</gene>
<feature type="binding site" evidence="8">
    <location>
        <position position="372"/>
    </location>
    <ligand>
        <name>Zn(2+)</name>
        <dbReference type="ChEBI" id="CHEBI:29105"/>
    </ligand>
</feature>
<dbReference type="GeneID" id="26378094"/>
<dbReference type="InterPro" id="IPR007083">
    <property type="entry name" value="RNA_pol_Rpb1_4"/>
</dbReference>
<feature type="domain" description="RNA polymerase Rpb1" evidence="9">
    <location>
        <begin position="18"/>
        <end position="133"/>
    </location>
</feature>
<dbReference type="InterPro" id="IPR038120">
    <property type="entry name" value="Rpb1_funnel_sf"/>
</dbReference>
<dbReference type="InterPro" id="IPR012756">
    <property type="entry name" value="DNA-dir_RpoC2_beta_pp"/>
</dbReference>
<keyword evidence="2 12" id="KW-0934">Plastid</keyword>
<evidence type="ECO:0000259" key="10">
    <source>
        <dbReference type="Pfam" id="PF04998"/>
    </source>
</evidence>
<comment type="subcellular location">
    <subcellularLocation>
        <location evidence="8">Plastid</location>
        <location evidence="8">Chloroplast</location>
    </subcellularLocation>
</comment>
<accession>A0A0S2LNG6</accession>
<dbReference type="Gene3D" id="1.10.1790.20">
    <property type="match status" value="1"/>
</dbReference>
<dbReference type="Pfam" id="PF04983">
    <property type="entry name" value="RNA_pol_Rpb1_3"/>
    <property type="match status" value="1"/>
</dbReference>
<keyword evidence="4 8" id="KW-0548">Nucleotidyltransferase</keyword>
<dbReference type="HAMAP" id="MF_01324">
    <property type="entry name" value="RNApol_bact_RpoC2"/>
    <property type="match status" value="1"/>
</dbReference>
<dbReference type="GO" id="GO:0009507">
    <property type="term" value="C:chloroplast"/>
    <property type="evidence" value="ECO:0007669"/>
    <property type="project" value="UniProtKB-SubCell"/>
</dbReference>
<evidence type="ECO:0000259" key="9">
    <source>
        <dbReference type="Pfam" id="PF04983"/>
    </source>
</evidence>
<evidence type="ECO:0000256" key="2">
    <source>
        <dbReference type="ARBA" id="ARBA00022640"/>
    </source>
</evidence>
<feature type="binding site" evidence="8">
    <location>
        <position position="291"/>
    </location>
    <ligand>
        <name>Zn(2+)</name>
        <dbReference type="ChEBI" id="CHEBI:29105"/>
    </ligand>
</feature>
<evidence type="ECO:0000256" key="5">
    <source>
        <dbReference type="ARBA" id="ARBA00022723"/>
    </source>
</evidence>
<feature type="domain" description="RNA polymerase Rpb1" evidence="10">
    <location>
        <begin position="2601"/>
        <end position="2683"/>
    </location>
</feature>
<sequence>MKMLYMFDKKTLPMFYKKKHFFNRLVIPSKKKKDSIQIYKSIQIKYNQRTTHNLFRPLSSPENLIIDKALLSKDIWSEKFWNYCFDKNRLKLFISWFLAKFGENKTLKLLEKFKYLGFHYATKAGISLSIDDLKIPPKKDMLIFEAEKQIMEIEAKYKKGSITGVEQFQMLIDTWHEVSETLKKEVVNYFEMTDFLNPVYMMAFSGARGNLSQVRQLAGMRGLMSDPQGRILDFPIQSNFREGLTLTEYIISSYGARKGIVDTALRTANAGYLTRRLVDVAQHVIISNLNCGTTRGIWLSDIKEGNKVIYSLQNRLLGRILATNIFHENILVGKKNQEISIDLAMTLSKIKQKIVVRSPLTCATKKTLCQLCYGWGLSQGNMVSIGEAVGIIAAQSIGEPGTQLTMRTFHTGGVFLGDTTDQIKAPYNGIIEYRNSIPGTLVRTPHGKIVFLTKNNGKFHVYNEGFEGETFEVNGEQKKIDLSFRTYKIPSFTLLFFKNKQKVKKNQILAQYSALFQQKTQRDDSEQDVSSQMEGEVYNGHLDIIETVDEIVLHQQQEKNYEKIRSNDLFDNSYMNEKIQDDTDISLEALNWGYLWILSGKIYQLPISSKFFPCSGDFIGYKNCLHRIQWVVPEKTALGFLNNKSISLNKNILFFNIKKILYHEFGYFLIHPVNKNKKIFSSFFQNATEPSLIINRKKDFLSKLVCSFYSPLEKFFLPFSLKDANSFQNFNQKNTYDWSPKFIYFLTWLPSKFYKKNTGLFYDIAIYSYDTKNFKTKKNIEIISYHFPTLTSFSVNTKKKSNIEKNSMLLKTHKNIFNKFVFEIFNLQNSDFAFLSFLKSINSVLFYFNNSKISFFLFHNFCSYWHKHILIKFAMNPNFCRSKEQLKMLPAQFIYTPEKLLKNKFHSPFLITNSLKKLLPNLFSLLNKKLFISREIQSEHVLWIPKYFYKIYSIESSFPFHHNFDFLKQFHFKKKSVFSMPSGITISFQDKNSIFYKLFFKYDFESFQPYDSSEYNKQLYQSNNLFIFSKLNRQGIVQPLVSNKKEWLKVNSISKQKISFYFYKLFKSSFSKKKIESKTCLFLNTHEHKNISLFLVKLPQNNVRYAEWYLDYLSSFTNRQLSKKFTRRYNKFISKGQTSIFAHYTRNKRIKNIMTYLVNTIFTDKKTIQHFKTLRSTNKKRFVSNINKSTRKTTLNNFRPYDYCSKDLQVSRDSLKSINPSNFSTFFFPYGNKTHTTSEINFDINKISTSYFYKYSDNVLQKRNLKSQNKGSLKLGHVRNPNKFFKSFNSYPNRKKKYILLNITQFLILKLLQKNKKQKISLFSYVSNYVNFQNDLYTTPKKKNILISSASTFQPFDIFIDKTNKKNKAIRDLYARHYSDKKNLQNFMKFFVKQNQNFFQINNKDLFAKIDNEFLQKISGQLIMDKEINKKQIFSKTKLPQNFSHNECKFFAKLNKYLLYFQNKKKNVNFQLKKDRFEKINNLGENAFSASSENELKFSMQCNYFTNIKKRNMVQYIENLFPEVARVNLDPSSNFKKEARNKNLKSYFSSLKAFSKAPFRILSIFKIIIQYSKNGKRGLKIIFTNNDLNLIKRKKNYKDFHSLSSHKKKIKNSEIKSINKKIRPIFQNNKTNFQNANEFNNCVNVLINYPWNWINISKFYLDISFSSTRWREQNLFSGLYSSVKQLHSVPFRPQFKNKVIQYLKKSVSPILIEILEKKENNNLFNAKDNNICFKKQNLLSSYSPDDLSSSEQNLSESNIILQKMQIESSYNRTKFPNFKANEIRYIYKNDKNVANFWLETKRLKIIQKNNVKKPKVRPTIQFQSLFLNVKKWNIEIHNGWFYVSQNWKNSLKYNKFLISSGQFNIDDLFFHQTVYFEFLPLSVEFIKVFQGKKQFVYENISWLKNYNGRFLPDTFFQKHQYSKISGLQIDQSNMHSNYTTDFQKPYKNAQSYSSNVNFLKSFWSTENYIPVLIQKTNEYCLNNSIQYENLLKPTSISNFQKNTSFLFFCFHSISLNKQKKTSPRISIFPSPHLNFEILKKLKIKNYEKGSYQSVITRKKISNRYVPNVNKEKKFRKKNLKTQRYPSKLVVAKRNLVLIHYIIKCLNKDFSSFKLPALSFISSQNDFIKLNLIKSFFSKIYTLKKDVSIERYFLLSALEQKTKKEKKIKSIFYAQNKIFQNIIAQNIVIQKFPSFFNLPFFSLSISQVLNSPFINFKNTTDINNETESILFETHKSKRNYFMSSRAGHLTNFNKNSLFSSHLSSEKFQKTIYLLTNQNQIINANNFAFTNYLSSYRGEILKQNYSKWYSFLKRDRILFLTNLDLISFYLDFDPFSVAKLTKDDIINAIRYQNFIGFFNGDFVRPTTKQLNSFVPNVDSQRSSSFNKIHLPETFSYKLEHVNKVLAEAIHSSSLLQKQLRSTYSPKFIKEYLQPSFQGPFDSKKIQTKKLLVKLFNKIYKISGFQFGYPLQKSFLYVGQFLNYGDKLLEKKGFHQNGQIIHVNLNKFTLRKGQQFFVSTQGIFRAKNGDFIGKNIAILTLPYQRLKTGDIIQGIPKVEQIFEARSTLEGRPFHESLPSLLSRLYVRYKLKLPFHQAVRESVYKIQQIIVNAIQKVYRSQGVSIADKHLEIIVRQMTSKVYIIYASHTNFFPGELIDLYLVEQINKILVKKIFYKPIILGITRASLNSTSFLSSASFQQVSKTLAKAAISRKKDLLTGIKENVLLGNLMPAGTGYFRLISSSN</sequence>
<dbReference type="Gene3D" id="1.10.274.100">
    <property type="entry name" value="RNA polymerase Rpb1, domain 3"/>
    <property type="match status" value="1"/>
</dbReference>
<dbReference type="Gene3D" id="2.40.50.100">
    <property type="match status" value="1"/>
</dbReference>
<dbReference type="NCBIfam" id="TIGR02388">
    <property type="entry name" value="rpoC2_cyan"/>
    <property type="match status" value="1"/>
</dbReference>
<keyword evidence="1 8" id="KW-0240">DNA-directed RNA polymerase</keyword>
<organism evidence="12">
    <name type="scientific">Treubaria triappendiculata</name>
    <name type="common">Green alga</name>
    <dbReference type="NCBI Taxonomy" id="1755147"/>
    <lineage>
        <taxon>Eukaryota</taxon>
        <taxon>Viridiplantae</taxon>
        <taxon>Chlorophyta</taxon>
        <taxon>core chlorophytes</taxon>
        <taxon>Chlorophyceae</taxon>
        <taxon>Treubariaceae</taxon>
        <taxon>Treubaria</taxon>
    </lineage>
</organism>
<dbReference type="EMBL" id="KT625410">
    <property type="protein sequence ID" value="ALO62664.1"/>
    <property type="molecule type" value="Genomic_DNA"/>
</dbReference>
<evidence type="ECO:0000256" key="3">
    <source>
        <dbReference type="ARBA" id="ARBA00022679"/>
    </source>
</evidence>
<dbReference type="GO" id="GO:0008270">
    <property type="term" value="F:zinc ion binding"/>
    <property type="evidence" value="ECO:0007669"/>
    <property type="project" value="UniProtKB-UniRule"/>
</dbReference>
<geneLocation type="chloroplast" evidence="12"/>
<dbReference type="GO" id="GO:0000428">
    <property type="term" value="C:DNA-directed RNA polymerase complex"/>
    <property type="evidence" value="ECO:0007669"/>
    <property type="project" value="UniProtKB-KW"/>
</dbReference>